<dbReference type="Gramene" id="ERM95115">
    <property type="protein sequence ID" value="ERM95115"/>
    <property type="gene ID" value="AMTR_s00009p00258780"/>
</dbReference>
<dbReference type="AlphaFoldDB" id="W1NIW4"/>
<dbReference type="EMBL" id="KI397501">
    <property type="protein sequence ID" value="ERM95115.1"/>
    <property type="molecule type" value="Genomic_DNA"/>
</dbReference>
<dbReference type="OrthoDB" id="1685715at2759"/>
<gene>
    <name evidence="1" type="ORF">AMTR_s00009p00258780</name>
</gene>
<evidence type="ECO:0000313" key="1">
    <source>
        <dbReference type="EMBL" id="ERM95115.1"/>
    </source>
</evidence>
<evidence type="ECO:0000313" key="2">
    <source>
        <dbReference type="Proteomes" id="UP000017836"/>
    </source>
</evidence>
<dbReference type="HOGENOM" id="CLU_1680280_0_0_1"/>
<proteinExistence type="predicted"/>
<dbReference type="Proteomes" id="UP000017836">
    <property type="component" value="Unassembled WGS sequence"/>
</dbReference>
<sequence length="157" mass="17690">MAFCNIHMIRPLPFRKQHMLSLMPEKQLINVVGTVPNGTAFIELSTNELGFIYERSLVKKIKKCLDFKRPEPGLLVDEEYEEIESPANQIDDSMQFKGLHLRDISHCLVPRRLICEVAYGIEAVISGIHMLVGYWSGPDSDDGCGYVEAALVQILPS</sequence>
<accession>W1NIW4</accession>
<organism evidence="1 2">
    <name type="scientific">Amborella trichopoda</name>
    <dbReference type="NCBI Taxonomy" id="13333"/>
    <lineage>
        <taxon>Eukaryota</taxon>
        <taxon>Viridiplantae</taxon>
        <taxon>Streptophyta</taxon>
        <taxon>Embryophyta</taxon>
        <taxon>Tracheophyta</taxon>
        <taxon>Spermatophyta</taxon>
        <taxon>Magnoliopsida</taxon>
        <taxon>Amborellales</taxon>
        <taxon>Amborellaceae</taxon>
        <taxon>Amborella</taxon>
    </lineage>
</organism>
<name>W1NIW4_AMBTC</name>
<reference evidence="2" key="1">
    <citation type="journal article" date="2013" name="Science">
        <title>The Amborella genome and the evolution of flowering plants.</title>
        <authorList>
            <consortium name="Amborella Genome Project"/>
        </authorList>
    </citation>
    <scope>NUCLEOTIDE SEQUENCE [LARGE SCALE GENOMIC DNA]</scope>
</reference>
<protein>
    <submittedName>
        <fullName evidence="1">Uncharacterized protein</fullName>
    </submittedName>
</protein>
<dbReference type="KEGG" id="atr:18423060"/>
<keyword evidence="2" id="KW-1185">Reference proteome</keyword>